<dbReference type="InterPro" id="IPR023214">
    <property type="entry name" value="HAD_sf"/>
</dbReference>
<keyword evidence="1" id="KW-0378">Hydrolase</keyword>
<dbReference type="InterPro" id="IPR036412">
    <property type="entry name" value="HAD-like_sf"/>
</dbReference>
<dbReference type="Pfam" id="PF00702">
    <property type="entry name" value="Hydrolase"/>
    <property type="match status" value="1"/>
</dbReference>
<accession>A0ABS0X1B7</accession>
<name>A0ABS0X1B7_9ACTN</name>
<evidence type="ECO:0000313" key="2">
    <source>
        <dbReference type="Proteomes" id="UP000634780"/>
    </source>
</evidence>
<dbReference type="PANTHER" id="PTHR43434:SF1">
    <property type="entry name" value="PHOSPHOGLYCOLATE PHOSPHATASE"/>
    <property type="match status" value="1"/>
</dbReference>
<reference evidence="1 2" key="1">
    <citation type="submission" date="2020-12" db="EMBL/GenBank/DDBJ databases">
        <title>Streptomyces typhae sp. nov., a novel endophytic actinomycete isolated from the root of cattail pollen (Typha angustifolia L.).</title>
        <authorList>
            <person name="Peng C."/>
            <person name="Liu C."/>
        </authorList>
    </citation>
    <scope>NUCLEOTIDE SEQUENCE [LARGE SCALE GENOMIC DNA]</scope>
    <source>
        <strain evidence="1 2">JCM 4753</strain>
    </source>
</reference>
<dbReference type="GO" id="GO:0016787">
    <property type="term" value="F:hydrolase activity"/>
    <property type="evidence" value="ECO:0007669"/>
    <property type="project" value="UniProtKB-KW"/>
</dbReference>
<dbReference type="Gene3D" id="3.40.50.1000">
    <property type="entry name" value="HAD superfamily/HAD-like"/>
    <property type="match status" value="1"/>
</dbReference>
<dbReference type="CDD" id="cd01427">
    <property type="entry name" value="HAD_like"/>
    <property type="match status" value="1"/>
</dbReference>
<dbReference type="InterPro" id="IPR006439">
    <property type="entry name" value="HAD-SF_hydro_IA"/>
</dbReference>
<proteinExistence type="predicted"/>
<dbReference type="Proteomes" id="UP000634780">
    <property type="component" value="Unassembled WGS sequence"/>
</dbReference>
<sequence length="250" mass="27112">MTPESTRPDARATEPVTGSTDDVQDLIDIAQCVLFDFDGPVCRLYAGRSAEKVAKEQVRWLEAQGLHGLLAAGMRDEPDPYVVLRAVDERHPDSDLVTELEARLTHEEQKAVASAWPTPYADALIRTWSATGARLAVATNNSPGPVASYLTGRGLIDCFTPHIYGRTQNLNLLKPDPHCVNRALSAMGADPARTLMIGDAASDYLAARAAGVHFLGYARNDRKLGVLQKIGAERIVTSLQPLLKKLNGET</sequence>
<dbReference type="EMBL" id="JAEKOZ010000003">
    <property type="protein sequence ID" value="MBJ3806977.1"/>
    <property type="molecule type" value="Genomic_DNA"/>
</dbReference>
<organism evidence="1 2">
    <name type="scientific">Streptomyces flavofungini</name>
    <dbReference type="NCBI Taxonomy" id="68200"/>
    <lineage>
        <taxon>Bacteria</taxon>
        <taxon>Bacillati</taxon>
        <taxon>Actinomycetota</taxon>
        <taxon>Actinomycetes</taxon>
        <taxon>Kitasatosporales</taxon>
        <taxon>Streptomycetaceae</taxon>
        <taxon>Streptomyces</taxon>
    </lineage>
</organism>
<comment type="caution">
    <text evidence="1">The sequence shown here is derived from an EMBL/GenBank/DDBJ whole genome shotgun (WGS) entry which is preliminary data.</text>
</comment>
<evidence type="ECO:0000313" key="1">
    <source>
        <dbReference type="EMBL" id="MBJ3806977.1"/>
    </source>
</evidence>
<dbReference type="NCBIfam" id="TIGR01549">
    <property type="entry name" value="HAD-SF-IA-v1"/>
    <property type="match status" value="1"/>
</dbReference>
<keyword evidence="2" id="KW-1185">Reference proteome</keyword>
<gene>
    <name evidence="1" type="ORF">JGB26_07560</name>
</gene>
<dbReference type="PANTHER" id="PTHR43434">
    <property type="entry name" value="PHOSPHOGLYCOLATE PHOSPHATASE"/>
    <property type="match status" value="1"/>
</dbReference>
<dbReference type="SUPFAM" id="SSF56784">
    <property type="entry name" value="HAD-like"/>
    <property type="match status" value="1"/>
</dbReference>
<dbReference type="InterPro" id="IPR050155">
    <property type="entry name" value="HAD-like_hydrolase_sf"/>
</dbReference>
<protein>
    <submittedName>
        <fullName evidence="1">HAD family hydrolase</fullName>
    </submittedName>
</protein>